<evidence type="ECO:0000313" key="2">
    <source>
        <dbReference type="Proteomes" id="UP000837857"/>
    </source>
</evidence>
<dbReference type="Proteomes" id="UP000837857">
    <property type="component" value="Chromosome 2"/>
</dbReference>
<feature type="non-terminal residue" evidence="1">
    <location>
        <position position="68"/>
    </location>
</feature>
<keyword evidence="2" id="KW-1185">Reference proteome</keyword>
<evidence type="ECO:0000313" key="1">
    <source>
        <dbReference type="EMBL" id="CAH2049864.1"/>
    </source>
</evidence>
<sequence length="68" mass="8043">MRKCTARRPRTSTEELHLHLLAVLRTSKITERRGRAPRVFLPMTSDMRLDGTWPRKARQSTLKRLDSR</sequence>
<organism evidence="1 2">
    <name type="scientific">Iphiclides podalirius</name>
    <name type="common">scarce swallowtail</name>
    <dbReference type="NCBI Taxonomy" id="110791"/>
    <lineage>
        <taxon>Eukaryota</taxon>
        <taxon>Metazoa</taxon>
        <taxon>Ecdysozoa</taxon>
        <taxon>Arthropoda</taxon>
        <taxon>Hexapoda</taxon>
        <taxon>Insecta</taxon>
        <taxon>Pterygota</taxon>
        <taxon>Neoptera</taxon>
        <taxon>Endopterygota</taxon>
        <taxon>Lepidoptera</taxon>
        <taxon>Glossata</taxon>
        <taxon>Ditrysia</taxon>
        <taxon>Papilionoidea</taxon>
        <taxon>Papilionidae</taxon>
        <taxon>Papilioninae</taxon>
        <taxon>Iphiclides</taxon>
    </lineage>
</organism>
<proteinExistence type="predicted"/>
<name>A0ABN8I6Z9_9NEOP</name>
<gene>
    <name evidence="1" type="ORF">IPOD504_LOCUS7056</name>
</gene>
<reference evidence="1" key="1">
    <citation type="submission" date="2022-03" db="EMBL/GenBank/DDBJ databases">
        <authorList>
            <person name="Martin H S."/>
        </authorList>
    </citation>
    <scope>NUCLEOTIDE SEQUENCE</scope>
</reference>
<protein>
    <submittedName>
        <fullName evidence="1">Uncharacterized protein</fullName>
    </submittedName>
</protein>
<dbReference type="EMBL" id="OW152814">
    <property type="protein sequence ID" value="CAH2049864.1"/>
    <property type="molecule type" value="Genomic_DNA"/>
</dbReference>
<accession>A0ABN8I6Z9</accession>